<sequence length="210" mass="23995">MIDILQYFLQEFLDVEPYRLDGSVHAEDRAEQIEDFNSDEDSDRPKVFLITTRAGGLGINLTASDTVILFDSDWNPQVDLQAMDRIHRIGQTKPCLIYRFVTANTIEEILLSKADSKRSLEKLIIQCGHFKSLLNINSTRNQNTEAEVLENLKLFLTDKKVKAGQQLSNNKLSKLEVKELLDRSDAAYESRTLDKSKYPHVSLFETITSI</sequence>
<name>A0ACB5U756_AMBMO</name>
<evidence type="ECO:0000313" key="1">
    <source>
        <dbReference type="EMBL" id="GMF02969.1"/>
    </source>
</evidence>
<gene>
    <name evidence="1" type="ORF">Amon02_001162600</name>
</gene>
<accession>A0ACB5U756</accession>
<keyword evidence="2" id="KW-1185">Reference proteome</keyword>
<reference evidence="1" key="1">
    <citation type="submission" date="2023-04" db="EMBL/GenBank/DDBJ databases">
        <title>Ambrosiozyma monospora NBRC 10751.</title>
        <authorList>
            <person name="Ichikawa N."/>
            <person name="Sato H."/>
            <person name="Tonouchi N."/>
        </authorList>
    </citation>
    <scope>NUCLEOTIDE SEQUENCE</scope>
    <source>
        <strain evidence="1">NBRC 10751</strain>
    </source>
</reference>
<organism evidence="1 2">
    <name type="scientific">Ambrosiozyma monospora</name>
    <name type="common">Yeast</name>
    <name type="synonym">Endomycopsis monosporus</name>
    <dbReference type="NCBI Taxonomy" id="43982"/>
    <lineage>
        <taxon>Eukaryota</taxon>
        <taxon>Fungi</taxon>
        <taxon>Dikarya</taxon>
        <taxon>Ascomycota</taxon>
        <taxon>Saccharomycotina</taxon>
        <taxon>Pichiomycetes</taxon>
        <taxon>Pichiales</taxon>
        <taxon>Pichiaceae</taxon>
        <taxon>Ambrosiozyma</taxon>
    </lineage>
</organism>
<dbReference type="Proteomes" id="UP001165064">
    <property type="component" value="Unassembled WGS sequence"/>
</dbReference>
<proteinExistence type="predicted"/>
<dbReference type="EMBL" id="BSXS01012761">
    <property type="protein sequence ID" value="GMF02969.1"/>
    <property type="molecule type" value="Genomic_DNA"/>
</dbReference>
<evidence type="ECO:0000313" key="2">
    <source>
        <dbReference type="Proteomes" id="UP001165064"/>
    </source>
</evidence>
<protein>
    <submittedName>
        <fullName evidence="1">Unnamed protein product</fullName>
    </submittedName>
</protein>
<comment type="caution">
    <text evidence="1">The sequence shown here is derived from an EMBL/GenBank/DDBJ whole genome shotgun (WGS) entry which is preliminary data.</text>
</comment>